<organism evidence="1 2">
    <name type="scientific">Clathrospora elynae</name>
    <dbReference type="NCBI Taxonomy" id="706981"/>
    <lineage>
        <taxon>Eukaryota</taxon>
        <taxon>Fungi</taxon>
        <taxon>Dikarya</taxon>
        <taxon>Ascomycota</taxon>
        <taxon>Pezizomycotina</taxon>
        <taxon>Dothideomycetes</taxon>
        <taxon>Pleosporomycetidae</taxon>
        <taxon>Pleosporales</taxon>
        <taxon>Diademaceae</taxon>
        <taxon>Clathrospora</taxon>
    </lineage>
</organism>
<dbReference type="OrthoDB" id="3261222at2759"/>
<gene>
    <name evidence="1" type="ORF">EJ02DRAFT_482791</name>
</gene>
<name>A0A6A5S5N3_9PLEO</name>
<dbReference type="EMBL" id="ML976221">
    <property type="protein sequence ID" value="KAF1935971.1"/>
    <property type="molecule type" value="Genomic_DNA"/>
</dbReference>
<protein>
    <submittedName>
        <fullName evidence="1">Uncharacterized protein</fullName>
    </submittedName>
</protein>
<dbReference type="AlphaFoldDB" id="A0A6A5S5N3"/>
<keyword evidence="2" id="KW-1185">Reference proteome</keyword>
<evidence type="ECO:0000313" key="2">
    <source>
        <dbReference type="Proteomes" id="UP000800038"/>
    </source>
</evidence>
<sequence>MGQIVYNGELEGITQGFEYAATVATPSQEIQVHADKFGQAGIANLQNSTPSDKPGQAWLL</sequence>
<dbReference type="Proteomes" id="UP000800038">
    <property type="component" value="Unassembled WGS sequence"/>
</dbReference>
<proteinExistence type="predicted"/>
<evidence type="ECO:0000313" key="1">
    <source>
        <dbReference type="EMBL" id="KAF1935971.1"/>
    </source>
</evidence>
<accession>A0A6A5S5N3</accession>
<reference evidence="1" key="1">
    <citation type="journal article" date="2020" name="Stud. Mycol.">
        <title>101 Dothideomycetes genomes: a test case for predicting lifestyles and emergence of pathogens.</title>
        <authorList>
            <person name="Haridas S."/>
            <person name="Albert R."/>
            <person name="Binder M."/>
            <person name="Bloem J."/>
            <person name="Labutti K."/>
            <person name="Salamov A."/>
            <person name="Andreopoulos B."/>
            <person name="Baker S."/>
            <person name="Barry K."/>
            <person name="Bills G."/>
            <person name="Bluhm B."/>
            <person name="Cannon C."/>
            <person name="Castanera R."/>
            <person name="Culley D."/>
            <person name="Daum C."/>
            <person name="Ezra D."/>
            <person name="Gonzalez J."/>
            <person name="Henrissat B."/>
            <person name="Kuo A."/>
            <person name="Liang C."/>
            <person name="Lipzen A."/>
            <person name="Lutzoni F."/>
            <person name="Magnuson J."/>
            <person name="Mondo S."/>
            <person name="Nolan M."/>
            <person name="Ohm R."/>
            <person name="Pangilinan J."/>
            <person name="Park H.-J."/>
            <person name="Ramirez L."/>
            <person name="Alfaro M."/>
            <person name="Sun H."/>
            <person name="Tritt A."/>
            <person name="Yoshinaga Y."/>
            <person name="Zwiers L.-H."/>
            <person name="Turgeon B."/>
            <person name="Goodwin S."/>
            <person name="Spatafora J."/>
            <person name="Crous P."/>
            <person name="Grigoriev I."/>
        </authorList>
    </citation>
    <scope>NUCLEOTIDE SEQUENCE</scope>
    <source>
        <strain evidence="1">CBS 161.51</strain>
    </source>
</reference>